<protein>
    <submittedName>
        <fullName evidence="2">Uncharacterized protein</fullName>
    </submittedName>
</protein>
<dbReference type="InterPro" id="IPR010684">
    <property type="entry name" value="RNA_pol_II_trans_fac_SIII_A"/>
</dbReference>
<organism evidence="2 3">
    <name type="scientific">Tetrabaena socialis</name>
    <dbReference type="NCBI Taxonomy" id="47790"/>
    <lineage>
        <taxon>Eukaryota</taxon>
        <taxon>Viridiplantae</taxon>
        <taxon>Chlorophyta</taxon>
        <taxon>core chlorophytes</taxon>
        <taxon>Chlorophyceae</taxon>
        <taxon>CS clade</taxon>
        <taxon>Chlamydomonadales</taxon>
        <taxon>Tetrabaenaceae</taxon>
        <taxon>Tetrabaena</taxon>
    </lineage>
</organism>
<name>A0A2J8ACL9_9CHLO</name>
<dbReference type="PANTHER" id="PTHR47543:SF2">
    <property type="entry name" value="RNA POLYMERASE II TRANSCRIPTION FACTOR SIII SUBUNIT A"/>
    <property type="match status" value="1"/>
</dbReference>
<feature type="region of interest" description="Disordered" evidence="1">
    <location>
        <begin position="302"/>
        <end position="419"/>
    </location>
</feature>
<sequence>MERGEDRPRPVPTLKEASVNALIKYRQFLGDVGFIDEESLRAICWHCNPEQLRTVEDDTLSGSGRQLEWYTWHLWKRLLASELGATNLKLPALRSPQPVDYTPPRTALDAQPGDYRALFAQRKAELDERAAVARERLAVSYQQAQEEKDSRKAKMIDKLQPSKRPRASGGAVRGQGAPPASAFMHKPHAHSRSTLLAKPGAQLKMLKDLGLVKPGGGGARPAVVVRDTRPAPVSAAAVGHSSSLAGAQMLARTTGGLLGRAGGAGGSRGDGGAAPLHREAQPPLAAARAAAVAAVAASRAASAAGGGGGSSSASAAAAAPSTSSLRGGANGGRPPHGHSPAASVGGGKRPTTSSEAEALEPPRKQARTTDQPDPRVLFPRKNPPPGGSKFAVPTVRPSPALAAATVPQRPQTTDVRPSAPPIAMTVRALRAAAAASTHGALSMSDDL</sequence>
<feature type="region of interest" description="Disordered" evidence="1">
    <location>
        <begin position="142"/>
        <end position="193"/>
    </location>
</feature>
<dbReference type="Proteomes" id="UP000236333">
    <property type="component" value="Unassembled WGS sequence"/>
</dbReference>
<dbReference type="GO" id="GO:0006368">
    <property type="term" value="P:transcription elongation by RNA polymerase II"/>
    <property type="evidence" value="ECO:0007669"/>
    <property type="project" value="InterPro"/>
</dbReference>
<dbReference type="GO" id="GO:0070449">
    <property type="term" value="C:elongin complex"/>
    <property type="evidence" value="ECO:0007669"/>
    <property type="project" value="InterPro"/>
</dbReference>
<dbReference type="PANTHER" id="PTHR47543">
    <property type="entry name" value="OS08G0169600 PROTEIN"/>
    <property type="match status" value="1"/>
</dbReference>
<dbReference type="AlphaFoldDB" id="A0A2J8ACL9"/>
<dbReference type="OrthoDB" id="540872at2759"/>
<dbReference type="EMBL" id="PGGS01000062">
    <property type="protein sequence ID" value="PNH10258.1"/>
    <property type="molecule type" value="Genomic_DNA"/>
</dbReference>
<comment type="caution">
    <text evidence="2">The sequence shown here is derived from an EMBL/GenBank/DDBJ whole genome shotgun (WGS) entry which is preliminary data.</text>
</comment>
<evidence type="ECO:0000256" key="1">
    <source>
        <dbReference type="SAM" id="MobiDB-lite"/>
    </source>
</evidence>
<evidence type="ECO:0000313" key="2">
    <source>
        <dbReference type="EMBL" id="PNH10258.1"/>
    </source>
</evidence>
<evidence type="ECO:0000313" key="3">
    <source>
        <dbReference type="Proteomes" id="UP000236333"/>
    </source>
</evidence>
<proteinExistence type="predicted"/>
<accession>A0A2J8ACL9</accession>
<dbReference type="Gene3D" id="6.10.250.3180">
    <property type="match status" value="1"/>
</dbReference>
<keyword evidence="3" id="KW-1185">Reference proteome</keyword>
<reference evidence="2 3" key="1">
    <citation type="journal article" date="2017" name="Mol. Biol. Evol.">
        <title>The 4-celled Tetrabaena socialis nuclear genome reveals the essential components for genetic control of cell number at the origin of multicellularity in the volvocine lineage.</title>
        <authorList>
            <person name="Featherston J."/>
            <person name="Arakaki Y."/>
            <person name="Hanschen E.R."/>
            <person name="Ferris P.J."/>
            <person name="Michod R.E."/>
            <person name="Olson B.J.S.C."/>
            <person name="Nozaki H."/>
            <person name="Durand P.M."/>
        </authorList>
    </citation>
    <scope>NUCLEOTIDE SEQUENCE [LARGE SCALE GENOMIC DNA]</scope>
    <source>
        <strain evidence="2 3">NIES-571</strain>
    </source>
</reference>
<feature type="compositionally biased region" description="Basic and acidic residues" evidence="1">
    <location>
        <begin position="145"/>
        <end position="157"/>
    </location>
</feature>
<gene>
    <name evidence="2" type="ORF">TSOC_003063</name>
</gene>
<dbReference type="Pfam" id="PF06881">
    <property type="entry name" value="Elongin_A"/>
    <property type="match status" value="1"/>
</dbReference>